<keyword evidence="1" id="KW-0812">Transmembrane</keyword>
<feature type="transmembrane region" description="Helical" evidence="1">
    <location>
        <begin position="174"/>
        <end position="197"/>
    </location>
</feature>
<proteinExistence type="predicted"/>
<keyword evidence="1" id="KW-0472">Membrane</keyword>
<evidence type="ECO:0000313" key="3">
    <source>
        <dbReference type="EMBL" id="GAA0350230.1"/>
    </source>
</evidence>
<dbReference type="PANTHER" id="PTHR38034">
    <property type="entry name" value="INNER MEMBRANE PROTEIN YPJD"/>
    <property type="match status" value="1"/>
</dbReference>
<keyword evidence="4" id="KW-1185">Reference proteome</keyword>
<accession>A0ABP3GMT6</accession>
<dbReference type="InterPro" id="IPR052372">
    <property type="entry name" value="YpjD/HemX"/>
</dbReference>
<dbReference type="EMBL" id="BAAAEI010000006">
    <property type="protein sequence ID" value="GAA0350230.1"/>
    <property type="molecule type" value="Genomic_DNA"/>
</dbReference>
<feature type="transmembrane region" description="Helical" evidence="1">
    <location>
        <begin position="89"/>
        <end position="108"/>
    </location>
</feature>
<protein>
    <submittedName>
        <fullName evidence="3">Inner membrane protein YpjD</fullName>
    </submittedName>
</protein>
<evidence type="ECO:0000259" key="2">
    <source>
        <dbReference type="Pfam" id="PF01578"/>
    </source>
</evidence>
<feature type="domain" description="Cytochrome c assembly protein" evidence="2">
    <location>
        <begin position="37"/>
        <end position="261"/>
    </location>
</feature>
<keyword evidence="1" id="KW-1133">Transmembrane helix</keyword>
<feature type="transmembrane region" description="Helical" evidence="1">
    <location>
        <begin position="209"/>
        <end position="229"/>
    </location>
</feature>
<evidence type="ECO:0000256" key="1">
    <source>
        <dbReference type="SAM" id="Phobius"/>
    </source>
</evidence>
<feature type="transmembrane region" description="Helical" evidence="1">
    <location>
        <begin position="32"/>
        <end position="50"/>
    </location>
</feature>
<dbReference type="InterPro" id="IPR002541">
    <property type="entry name" value="Cyt_c_assembly"/>
</dbReference>
<dbReference type="Proteomes" id="UP001501757">
    <property type="component" value="Unassembled WGS sequence"/>
</dbReference>
<name>A0ABP3GMT6_9ALTE</name>
<feature type="transmembrane region" description="Helical" evidence="1">
    <location>
        <begin position="120"/>
        <end position="144"/>
    </location>
</feature>
<comment type="caution">
    <text evidence="3">The sequence shown here is derived from an EMBL/GenBank/DDBJ whole genome shotgun (WGS) entry which is preliminary data.</text>
</comment>
<dbReference type="Pfam" id="PF01578">
    <property type="entry name" value="Cytochrom_C_asm"/>
    <property type="match status" value="1"/>
</dbReference>
<gene>
    <name evidence="3" type="ORF">GCM10009092_13280</name>
</gene>
<organism evidence="3 4">
    <name type="scientific">Bowmanella denitrificans</name>
    <dbReference type="NCBI Taxonomy" id="366582"/>
    <lineage>
        <taxon>Bacteria</taxon>
        <taxon>Pseudomonadati</taxon>
        <taxon>Pseudomonadota</taxon>
        <taxon>Gammaproteobacteria</taxon>
        <taxon>Alteromonadales</taxon>
        <taxon>Alteromonadaceae</taxon>
        <taxon>Bowmanella</taxon>
    </lineage>
</organism>
<dbReference type="RefSeq" id="WP_102796268.1">
    <property type="nucleotide sequence ID" value="NZ_BAAAEI010000006.1"/>
</dbReference>
<sequence>MFLLGLMVTLLYLVAAIHIGSRLFHHEGPRHKFSAFLGTLGVVLHLWLLSEGIFNQPGQNMSILNVASLVAWMITLSMTIASFSLPNAILLPVVYGFSAITVLLNLLVPDTHLMHIEMRPALIAHITLALFAYGCLMISMLYALQLACINFRLKRKQLSLLHSSLPPLLIVEQILFKLLLVGTVLLTLSLVSGFMFLDDMFAQHQVHKTVLSSLAWLVFVLLLAGHYRFGWRGRPVVITTLVGAMLLTLAYFGSRFVKEVLLGM</sequence>
<feature type="transmembrane region" description="Helical" evidence="1">
    <location>
        <begin position="62"/>
        <end position="83"/>
    </location>
</feature>
<dbReference type="PANTHER" id="PTHR38034:SF1">
    <property type="entry name" value="INNER MEMBRANE PROTEIN YPJD"/>
    <property type="match status" value="1"/>
</dbReference>
<feature type="transmembrane region" description="Helical" evidence="1">
    <location>
        <begin position="235"/>
        <end position="254"/>
    </location>
</feature>
<evidence type="ECO:0000313" key="4">
    <source>
        <dbReference type="Proteomes" id="UP001501757"/>
    </source>
</evidence>
<reference evidence="4" key="1">
    <citation type="journal article" date="2019" name="Int. J. Syst. Evol. Microbiol.">
        <title>The Global Catalogue of Microorganisms (GCM) 10K type strain sequencing project: providing services to taxonomists for standard genome sequencing and annotation.</title>
        <authorList>
            <consortium name="The Broad Institute Genomics Platform"/>
            <consortium name="The Broad Institute Genome Sequencing Center for Infectious Disease"/>
            <person name="Wu L."/>
            <person name="Ma J."/>
        </authorList>
    </citation>
    <scope>NUCLEOTIDE SEQUENCE [LARGE SCALE GENOMIC DNA]</scope>
    <source>
        <strain evidence="4">JCM 13378</strain>
    </source>
</reference>